<organism evidence="1 2">
    <name type="scientific">candidate division TA06 bacterium 34_109</name>
    <dbReference type="NCBI Taxonomy" id="1635277"/>
    <lineage>
        <taxon>Bacteria</taxon>
        <taxon>Bacteria division TA06</taxon>
    </lineage>
</organism>
<accession>A0A124FZX4</accession>
<dbReference type="EMBL" id="LGGX01000054">
    <property type="protein sequence ID" value="KUK85602.1"/>
    <property type="molecule type" value="Genomic_DNA"/>
</dbReference>
<evidence type="ECO:0000313" key="2">
    <source>
        <dbReference type="Proteomes" id="UP000053467"/>
    </source>
</evidence>
<dbReference type="Gene3D" id="3.40.50.1000">
    <property type="entry name" value="HAD superfamily/HAD-like"/>
    <property type="match status" value="1"/>
</dbReference>
<comment type="caution">
    <text evidence="1">The sequence shown here is derived from an EMBL/GenBank/DDBJ whole genome shotgun (WGS) entry which is preliminary data.</text>
</comment>
<dbReference type="SUPFAM" id="SSF56784">
    <property type="entry name" value="HAD-like"/>
    <property type="match status" value="1"/>
</dbReference>
<dbReference type="Gene3D" id="1.10.150.240">
    <property type="entry name" value="Putative phosphatase, domain 2"/>
    <property type="match status" value="1"/>
</dbReference>
<dbReference type="PANTHER" id="PTHR43434">
    <property type="entry name" value="PHOSPHOGLYCOLATE PHOSPHATASE"/>
    <property type="match status" value="1"/>
</dbReference>
<dbReference type="InterPro" id="IPR041492">
    <property type="entry name" value="HAD_2"/>
</dbReference>
<proteinExistence type="predicted"/>
<dbReference type="InterPro" id="IPR036412">
    <property type="entry name" value="HAD-like_sf"/>
</dbReference>
<evidence type="ECO:0008006" key="3">
    <source>
        <dbReference type="Google" id="ProtNLM"/>
    </source>
</evidence>
<dbReference type="GO" id="GO:0006281">
    <property type="term" value="P:DNA repair"/>
    <property type="evidence" value="ECO:0007669"/>
    <property type="project" value="TreeGrafter"/>
</dbReference>
<protein>
    <recommendedName>
        <fullName evidence="3">HAD family hydrolase</fullName>
    </recommendedName>
</protein>
<dbReference type="PANTHER" id="PTHR43434:SF1">
    <property type="entry name" value="PHOSPHOGLYCOLATE PHOSPHATASE"/>
    <property type="match status" value="1"/>
</dbReference>
<gene>
    <name evidence="1" type="ORF">XE03_1974</name>
</gene>
<dbReference type="GO" id="GO:0008967">
    <property type="term" value="F:phosphoglycolate phosphatase activity"/>
    <property type="evidence" value="ECO:0007669"/>
    <property type="project" value="TreeGrafter"/>
</dbReference>
<name>A0A124FZX4_UNCT6</name>
<dbReference type="Proteomes" id="UP000053467">
    <property type="component" value="Unassembled WGS sequence"/>
</dbReference>
<reference evidence="2" key="1">
    <citation type="journal article" date="2015" name="MBio">
        <title>Genome-Resolved Metagenomic Analysis Reveals Roles for Candidate Phyla and Other Microbial Community Members in Biogeochemical Transformations in Oil Reservoirs.</title>
        <authorList>
            <person name="Hu P."/>
            <person name="Tom L."/>
            <person name="Singh A."/>
            <person name="Thomas B.C."/>
            <person name="Baker B.J."/>
            <person name="Piceno Y.M."/>
            <person name="Andersen G.L."/>
            <person name="Banfield J.F."/>
        </authorList>
    </citation>
    <scope>NUCLEOTIDE SEQUENCE [LARGE SCALE GENOMIC DNA]</scope>
</reference>
<evidence type="ECO:0000313" key="1">
    <source>
        <dbReference type="EMBL" id="KUK85602.1"/>
    </source>
</evidence>
<dbReference type="Pfam" id="PF13419">
    <property type="entry name" value="HAD_2"/>
    <property type="match status" value="1"/>
</dbReference>
<sequence>MIERMSKYKHIIWDWNGTLIDDVWLVVEIMNEILKKRNLPGIDLKKYKEIFDFPVIDYYVGLGFDFSNESFEELTVEFISEYYTRFNKCRLFDEVEEVLKKIRDRGISQSILSASKEDVLIEKIRYYGIEKYFCRILGLKNHYAESKVERGKKWIAELNLNPKEVLLIGDTTHDYIVSKHIGSNCLLVANGHHSYERLANLGVDVIGTLKEMIQI</sequence>
<dbReference type="AlphaFoldDB" id="A0A124FZX4"/>
<dbReference type="InterPro" id="IPR023214">
    <property type="entry name" value="HAD_sf"/>
</dbReference>
<dbReference type="InterPro" id="IPR023198">
    <property type="entry name" value="PGP-like_dom2"/>
</dbReference>
<dbReference type="SFLD" id="SFLDS00003">
    <property type="entry name" value="Haloacid_Dehalogenase"/>
    <property type="match status" value="1"/>
</dbReference>
<dbReference type="SFLD" id="SFLDG01129">
    <property type="entry name" value="C1.5:_HAD__Beta-PGM__Phosphata"/>
    <property type="match status" value="1"/>
</dbReference>
<dbReference type="GO" id="GO:0005829">
    <property type="term" value="C:cytosol"/>
    <property type="evidence" value="ECO:0007669"/>
    <property type="project" value="TreeGrafter"/>
</dbReference>
<dbReference type="InterPro" id="IPR050155">
    <property type="entry name" value="HAD-like_hydrolase_sf"/>
</dbReference>